<dbReference type="EMBL" id="BSYR01000022">
    <property type="protein sequence ID" value="GMI88159.1"/>
    <property type="molecule type" value="Genomic_DNA"/>
</dbReference>
<dbReference type="PANTHER" id="PTHR35317:SF28">
    <property type="entry name" value="ZINC FINGER, CCHC-TYPE, RIBONUCLEASE H-LIKE DOMAIN, GAG-PRE-INTEGRASE DOMAIN PROTEIN-RELATED"/>
    <property type="match status" value="1"/>
</dbReference>
<evidence type="ECO:0008006" key="4">
    <source>
        <dbReference type="Google" id="ProtNLM"/>
    </source>
</evidence>
<accession>A0A9W7M553</accession>
<organism evidence="2 3">
    <name type="scientific">Hibiscus trionum</name>
    <name type="common">Flower of an hour</name>
    <dbReference type="NCBI Taxonomy" id="183268"/>
    <lineage>
        <taxon>Eukaryota</taxon>
        <taxon>Viridiplantae</taxon>
        <taxon>Streptophyta</taxon>
        <taxon>Embryophyta</taxon>
        <taxon>Tracheophyta</taxon>
        <taxon>Spermatophyta</taxon>
        <taxon>Magnoliopsida</taxon>
        <taxon>eudicotyledons</taxon>
        <taxon>Gunneridae</taxon>
        <taxon>Pentapetalae</taxon>
        <taxon>rosids</taxon>
        <taxon>malvids</taxon>
        <taxon>Malvales</taxon>
        <taxon>Malvaceae</taxon>
        <taxon>Malvoideae</taxon>
        <taxon>Hibiscus</taxon>
    </lineage>
</organism>
<keyword evidence="3" id="KW-1185">Reference proteome</keyword>
<protein>
    <recommendedName>
        <fullName evidence="4">DUF4219 domain-containing protein</fullName>
    </recommendedName>
</protein>
<sequence>MANNGMFPFQTPRLTKDNYENWCLRMKALLGAQDAWEITHKGYESPQNEVSLSRQENEALTKTRMKDQHALTLIHQCLDDSMFAKVANANTAKEAWEILQNSLQGVDKVKKVRLQVLRGEFETLRMKESESISDYYSRVMTVVNQMKRYGETIEDVRVIEKILRSLTPKFDYVVCVIESKDLDSMTIENVMGDLQAQEDKLNRRQEESIEQVLKAKVFLKNNREENNQKGRGRGRGRGYDQRGCGRSDREDRTSSRNRGRSRGSVTPVFWG</sequence>
<proteinExistence type="predicted"/>
<gene>
    <name evidence="2" type="ORF">HRI_002485200</name>
</gene>
<dbReference type="Proteomes" id="UP001165190">
    <property type="component" value="Unassembled WGS sequence"/>
</dbReference>
<feature type="compositionally biased region" description="Basic and acidic residues" evidence="1">
    <location>
        <begin position="237"/>
        <end position="254"/>
    </location>
</feature>
<name>A0A9W7M553_HIBTR</name>
<evidence type="ECO:0000313" key="2">
    <source>
        <dbReference type="EMBL" id="GMI88159.1"/>
    </source>
</evidence>
<dbReference type="Pfam" id="PF14223">
    <property type="entry name" value="Retrotran_gag_2"/>
    <property type="match status" value="1"/>
</dbReference>
<feature type="region of interest" description="Disordered" evidence="1">
    <location>
        <begin position="223"/>
        <end position="271"/>
    </location>
</feature>
<dbReference type="AlphaFoldDB" id="A0A9W7M553"/>
<comment type="caution">
    <text evidence="2">The sequence shown here is derived from an EMBL/GenBank/DDBJ whole genome shotgun (WGS) entry which is preliminary data.</text>
</comment>
<dbReference type="OrthoDB" id="998400at2759"/>
<reference evidence="2" key="1">
    <citation type="submission" date="2023-05" db="EMBL/GenBank/DDBJ databases">
        <title>Genome and transcriptome analyses reveal genes involved in the formation of fine ridges on petal epidermal cells in Hibiscus trionum.</title>
        <authorList>
            <person name="Koshimizu S."/>
            <person name="Masuda S."/>
            <person name="Ishii T."/>
            <person name="Shirasu K."/>
            <person name="Hoshino A."/>
            <person name="Arita M."/>
        </authorList>
    </citation>
    <scope>NUCLEOTIDE SEQUENCE</scope>
    <source>
        <strain evidence="2">Hamamatsu line</strain>
    </source>
</reference>
<evidence type="ECO:0000313" key="3">
    <source>
        <dbReference type="Proteomes" id="UP001165190"/>
    </source>
</evidence>
<dbReference type="PANTHER" id="PTHR35317">
    <property type="entry name" value="OS04G0629600 PROTEIN"/>
    <property type="match status" value="1"/>
</dbReference>
<evidence type="ECO:0000256" key="1">
    <source>
        <dbReference type="SAM" id="MobiDB-lite"/>
    </source>
</evidence>